<dbReference type="Proteomes" id="UP000030765">
    <property type="component" value="Unassembled WGS sequence"/>
</dbReference>
<evidence type="ECO:0000313" key="3">
    <source>
        <dbReference type="Proteomes" id="UP000030765"/>
    </source>
</evidence>
<proteinExistence type="predicted"/>
<name>A0A084WQ14_ANOSI</name>
<evidence type="ECO:0000313" key="1">
    <source>
        <dbReference type="EMBL" id="KFB52308.1"/>
    </source>
</evidence>
<dbReference type="EMBL" id="ATLV01025159">
    <property type="status" value="NOT_ANNOTATED_CDS"/>
    <property type="molecule type" value="Genomic_DNA"/>
</dbReference>
<reference evidence="2" key="2">
    <citation type="submission" date="2020-05" db="UniProtKB">
        <authorList>
            <consortium name="EnsemblMetazoa"/>
        </authorList>
    </citation>
    <scope>IDENTIFICATION</scope>
</reference>
<keyword evidence="3" id="KW-1185">Reference proteome</keyword>
<accession>A0A084WQ14</accession>
<protein>
    <submittedName>
        <fullName evidence="1 2">Uncharacterized protein</fullName>
    </submittedName>
</protein>
<organism evidence="1">
    <name type="scientific">Anopheles sinensis</name>
    <name type="common">Mosquito</name>
    <dbReference type="NCBI Taxonomy" id="74873"/>
    <lineage>
        <taxon>Eukaryota</taxon>
        <taxon>Metazoa</taxon>
        <taxon>Ecdysozoa</taxon>
        <taxon>Arthropoda</taxon>
        <taxon>Hexapoda</taxon>
        <taxon>Insecta</taxon>
        <taxon>Pterygota</taxon>
        <taxon>Neoptera</taxon>
        <taxon>Endopterygota</taxon>
        <taxon>Diptera</taxon>
        <taxon>Nematocera</taxon>
        <taxon>Culicoidea</taxon>
        <taxon>Culicidae</taxon>
        <taxon>Anophelinae</taxon>
        <taxon>Anopheles</taxon>
    </lineage>
</organism>
<dbReference type="EMBL" id="KE525370">
    <property type="protein sequence ID" value="KFB52308.1"/>
    <property type="molecule type" value="Genomic_DNA"/>
</dbReference>
<sequence>MHLIQRSRLVSYTISDDATPFGGSRGQRWSGRFVPGGAVFVEVAPPSRARDGTERGHTAGD</sequence>
<evidence type="ECO:0000313" key="2">
    <source>
        <dbReference type="EnsemblMetazoa" id="ASIC020506-PA"/>
    </source>
</evidence>
<dbReference type="EnsemblMetazoa" id="ASIC020506-RA">
    <property type="protein sequence ID" value="ASIC020506-PA"/>
    <property type="gene ID" value="ASIC020506"/>
</dbReference>
<gene>
    <name evidence="1" type="ORF">ZHAS_00020506</name>
</gene>
<dbReference type="VEuPathDB" id="VectorBase:ASIC020506"/>
<reference evidence="1 3" key="1">
    <citation type="journal article" date="2014" name="BMC Genomics">
        <title>Genome sequence of Anopheles sinensis provides insight into genetics basis of mosquito competence for malaria parasites.</title>
        <authorList>
            <person name="Zhou D."/>
            <person name="Zhang D."/>
            <person name="Ding G."/>
            <person name="Shi L."/>
            <person name="Hou Q."/>
            <person name="Ye Y."/>
            <person name="Xu Y."/>
            <person name="Zhou H."/>
            <person name="Xiong C."/>
            <person name="Li S."/>
            <person name="Yu J."/>
            <person name="Hong S."/>
            <person name="Yu X."/>
            <person name="Zou P."/>
            <person name="Chen C."/>
            <person name="Chang X."/>
            <person name="Wang W."/>
            <person name="Lv Y."/>
            <person name="Sun Y."/>
            <person name="Ma L."/>
            <person name="Shen B."/>
            <person name="Zhu C."/>
        </authorList>
    </citation>
    <scope>NUCLEOTIDE SEQUENCE [LARGE SCALE GENOMIC DNA]</scope>
</reference>
<dbReference type="AlphaFoldDB" id="A0A084WQ14"/>